<protein>
    <submittedName>
        <fullName evidence="2">Uncharacterized protein</fullName>
    </submittedName>
</protein>
<keyword evidence="3" id="KW-1185">Reference proteome</keyword>
<feature type="region of interest" description="Disordered" evidence="1">
    <location>
        <begin position="77"/>
        <end position="100"/>
    </location>
</feature>
<reference evidence="2" key="1">
    <citation type="submission" date="2021-01" db="EMBL/GenBank/DDBJ databases">
        <title>Deciphering the adaptive evolutionary patterns associated with biogeogrpahic diversity in the finger millet blast pathogen Magnaporthe oryzae in Eastern Africa.</title>
        <authorList>
            <person name="Onyema G."/>
            <person name="Shittu T.A."/>
            <person name="Dodsworth S."/>
            <person name="Devilliers S."/>
            <person name="Muthumeenakshi S."/>
            <person name="Sreenivasaprasad S."/>
        </authorList>
    </citation>
    <scope>NUCLEOTIDE SEQUENCE</scope>
    <source>
        <strain evidence="2">D15/s37</strain>
    </source>
</reference>
<comment type="caution">
    <text evidence="2">The sequence shown here is derived from an EMBL/GenBank/DDBJ whole genome shotgun (WGS) entry which is preliminary data.</text>
</comment>
<name>A0ABQ8NKP6_PYRGI</name>
<evidence type="ECO:0000313" key="2">
    <source>
        <dbReference type="EMBL" id="KAI6298074.1"/>
    </source>
</evidence>
<dbReference type="EMBL" id="JABSND010000098">
    <property type="protein sequence ID" value="KAI6298074.1"/>
    <property type="molecule type" value="Genomic_DNA"/>
</dbReference>
<proteinExistence type="predicted"/>
<evidence type="ECO:0000313" key="3">
    <source>
        <dbReference type="Proteomes" id="UP001059893"/>
    </source>
</evidence>
<sequence length="122" mass="13705">MATTNKDLLWRTRLNLMADVVQELERKVARLQAQSAGRANITLVQDLRRDVANVTSTLKDTVAALDKIRQGLEELEEQTQHQVEEDQMAMGGDDSEGMYDDIHIEGTQTIDEVQDSYDDGLA</sequence>
<evidence type="ECO:0000256" key="1">
    <source>
        <dbReference type="SAM" id="MobiDB-lite"/>
    </source>
</evidence>
<dbReference type="Proteomes" id="UP001059893">
    <property type="component" value="Unassembled WGS sequence"/>
</dbReference>
<organism evidence="2 3">
    <name type="scientific">Pyricularia grisea</name>
    <name type="common">Crabgrass-specific blast fungus</name>
    <name type="synonym">Magnaporthe grisea</name>
    <dbReference type="NCBI Taxonomy" id="148305"/>
    <lineage>
        <taxon>Eukaryota</taxon>
        <taxon>Fungi</taxon>
        <taxon>Dikarya</taxon>
        <taxon>Ascomycota</taxon>
        <taxon>Pezizomycotina</taxon>
        <taxon>Sordariomycetes</taxon>
        <taxon>Sordariomycetidae</taxon>
        <taxon>Magnaporthales</taxon>
        <taxon>Pyriculariaceae</taxon>
        <taxon>Pyricularia</taxon>
    </lineage>
</organism>
<gene>
    <name evidence="2" type="ORF">MCOR33_005705</name>
</gene>
<accession>A0ABQ8NKP6</accession>